<dbReference type="InterPro" id="IPR000160">
    <property type="entry name" value="GGDEF_dom"/>
</dbReference>
<feature type="domain" description="GGDEF" evidence="2">
    <location>
        <begin position="351"/>
        <end position="483"/>
    </location>
</feature>
<keyword evidence="1" id="KW-0812">Transmembrane</keyword>
<protein>
    <submittedName>
        <fullName evidence="3">GGDEF domain-containing protein</fullName>
    </submittedName>
</protein>
<keyword evidence="1" id="KW-1133">Transmembrane helix</keyword>
<dbReference type="Proteomes" id="UP001198200">
    <property type="component" value="Unassembled WGS sequence"/>
</dbReference>
<proteinExistence type="predicted"/>
<evidence type="ECO:0000313" key="4">
    <source>
        <dbReference type="Proteomes" id="UP001198200"/>
    </source>
</evidence>
<accession>A0AAE3E2Z5</accession>
<dbReference type="RefSeq" id="WP_308731258.1">
    <property type="nucleotide sequence ID" value="NZ_JAJEQN010000007.1"/>
</dbReference>
<evidence type="ECO:0000313" key="3">
    <source>
        <dbReference type="EMBL" id="MCC2220800.1"/>
    </source>
</evidence>
<keyword evidence="1" id="KW-0472">Membrane</keyword>
<comment type="caution">
    <text evidence="3">The sequence shown here is derived from an EMBL/GenBank/DDBJ whole genome shotgun (WGS) entry which is preliminary data.</text>
</comment>
<dbReference type="InterPro" id="IPR029787">
    <property type="entry name" value="Nucleotide_cyclase"/>
</dbReference>
<evidence type="ECO:0000259" key="2">
    <source>
        <dbReference type="PROSITE" id="PS50887"/>
    </source>
</evidence>
<gene>
    <name evidence="3" type="ORF">LKD48_03950</name>
</gene>
<dbReference type="GO" id="GO:0052621">
    <property type="term" value="F:diguanylate cyclase activity"/>
    <property type="evidence" value="ECO:0007669"/>
    <property type="project" value="TreeGrafter"/>
</dbReference>
<dbReference type="SUPFAM" id="SSF55073">
    <property type="entry name" value="Nucleotide cyclase"/>
    <property type="match status" value="1"/>
</dbReference>
<name>A0AAE3E2Z5_9FIRM</name>
<evidence type="ECO:0000256" key="1">
    <source>
        <dbReference type="SAM" id="Phobius"/>
    </source>
</evidence>
<dbReference type="SMART" id="SM00267">
    <property type="entry name" value="GGDEF"/>
    <property type="match status" value="1"/>
</dbReference>
<feature type="transmembrane region" description="Helical" evidence="1">
    <location>
        <begin position="12"/>
        <end position="33"/>
    </location>
</feature>
<dbReference type="PANTHER" id="PTHR45138">
    <property type="entry name" value="REGULATORY COMPONENTS OF SENSORY TRANSDUCTION SYSTEM"/>
    <property type="match status" value="1"/>
</dbReference>
<dbReference type="NCBIfam" id="TIGR00254">
    <property type="entry name" value="GGDEF"/>
    <property type="match status" value="1"/>
</dbReference>
<sequence>MKDRRKSKKKRRGMLVLYLVVCTAVIVIAYFHLTKIAKDYNTEHLELISGLYAEKMNETIDYLQSYAKENVKTVRNIEEKKPEEILARLKRDLDQTVFCDIGFFMKDGEIYGGACAVADLKKNGLDKQVKKAEESFVSEPYQSSKNGGMVMTVVAMAPDDDRIDALYVSVMIENLKKLGTYELLQGKVSVHLLKADSENYITCISGKESTSGIWNNLLLQQKYFRYYNGYSYNDWMLDMRMGVKEGRFTANVRGEDATISYRSISSMPGWYIIVQLANKKISNITQYFSAWGVVYGSILMLFTILYMLTILLMEKKDKEIYKGLSDTDALTGLFNRRAFQAAVDETLLKRIAGIFIFIDVDNFKDYNDKYGHANGDLCLKHFAATMKKCFPKDSILGRYGGDEFVVYIKNAVSDDAHRYMDEFQREISHLMMSGGEHVTVSASAGGVAFIGEGEDFVSLCRSADNMLYDVKRNGKGTFKIKGAKNM</sequence>
<dbReference type="Gene3D" id="3.30.70.270">
    <property type="match status" value="1"/>
</dbReference>
<keyword evidence="4" id="KW-1185">Reference proteome</keyword>
<dbReference type="PROSITE" id="PS50887">
    <property type="entry name" value="GGDEF"/>
    <property type="match status" value="1"/>
</dbReference>
<organism evidence="3 4">
    <name type="scientific">Anthropogastromicrobium aceti</name>
    <dbReference type="NCBI Taxonomy" id="2981768"/>
    <lineage>
        <taxon>Bacteria</taxon>
        <taxon>Bacillati</taxon>
        <taxon>Bacillota</taxon>
        <taxon>Clostridia</taxon>
        <taxon>Lachnospirales</taxon>
        <taxon>Lachnospiraceae</taxon>
        <taxon>Anthropogastromicrobium</taxon>
    </lineage>
</organism>
<dbReference type="AlphaFoldDB" id="A0AAE3E2Z5"/>
<dbReference type="InterPro" id="IPR050469">
    <property type="entry name" value="Diguanylate_Cyclase"/>
</dbReference>
<feature type="transmembrane region" description="Helical" evidence="1">
    <location>
        <begin position="288"/>
        <end position="312"/>
    </location>
</feature>
<dbReference type="InterPro" id="IPR043128">
    <property type="entry name" value="Rev_trsase/Diguanyl_cyclase"/>
</dbReference>
<dbReference type="EMBL" id="JAJEQN010000007">
    <property type="protein sequence ID" value="MCC2220800.1"/>
    <property type="molecule type" value="Genomic_DNA"/>
</dbReference>
<dbReference type="CDD" id="cd01949">
    <property type="entry name" value="GGDEF"/>
    <property type="match status" value="1"/>
</dbReference>
<dbReference type="Pfam" id="PF00990">
    <property type="entry name" value="GGDEF"/>
    <property type="match status" value="1"/>
</dbReference>
<dbReference type="PANTHER" id="PTHR45138:SF9">
    <property type="entry name" value="DIGUANYLATE CYCLASE DGCM-RELATED"/>
    <property type="match status" value="1"/>
</dbReference>
<reference evidence="3 4" key="1">
    <citation type="submission" date="2021-10" db="EMBL/GenBank/DDBJ databases">
        <title>Anaerobic single-cell dispensing facilitates the cultivation of human gut bacteria.</title>
        <authorList>
            <person name="Afrizal A."/>
        </authorList>
    </citation>
    <scope>NUCLEOTIDE SEQUENCE [LARGE SCALE GENOMIC DNA]</scope>
    <source>
        <strain evidence="3 4">CLA-AA-H224</strain>
    </source>
</reference>